<comment type="caution">
    <text evidence="1">The sequence shown here is derived from an EMBL/GenBank/DDBJ whole genome shotgun (WGS) entry which is preliminary data.</text>
</comment>
<sequence>MPPSSIKIGTDTDLLKISENPTKNHVMVRFARDETIHDTFEGIELKWKFVTITTRQAGGSSEGLGQGSQETNQSFKLSFEKKQKDKIIGSYVPSVIEKSSDFSINDSNALKKSKFSKF</sequence>
<dbReference type="PANTHER" id="PTHR23070">
    <property type="entry name" value="BCS1 AAA-TYPE ATPASE"/>
    <property type="match status" value="1"/>
</dbReference>
<dbReference type="GO" id="GO:0016787">
    <property type="term" value="F:hydrolase activity"/>
    <property type="evidence" value="ECO:0007669"/>
    <property type="project" value="UniProtKB-KW"/>
</dbReference>
<proteinExistence type="predicted"/>
<dbReference type="EMBL" id="PGOL01001733">
    <property type="protein sequence ID" value="PKI54980.1"/>
    <property type="molecule type" value="Genomic_DNA"/>
</dbReference>
<evidence type="ECO:0000313" key="1">
    <source>
        <dbReference type="EMBL" id="PKI54980.1"/>
    </source>
</evidence>
<dbReference type="STRING" id="22663.A0A2I0JGF2"/>
<gene>
    <name evidence="1" type="ORF">CRG98_024652</name>
</gene>
<evidence type="ECO:0000313" key="2">
    <source>
        <dbReference type="Proteomes" id="UP000233551"/>
    </source>
</evidence>
<dbReference type="Proteomes" id="UP000233551">
    <property type="component" value="Unassembled WGS sequence"/>
</dbReference>
<name>A0A2I0JGF2_PUNGR</name>
<reference evidence="1 2" key="1">
    <citation type="submission" date="2017-11" db="EMBL/GenBank/DDBJ databases">
        <title>De-novo sequencing of pomegranate (Punica granatum L.) genome.</title>
        <authorList>
            <person name="Akparov Z."/>
            <person name="Amiraslanov A."/>
            <person name="Hajiyeva S."/>
            <person name="Abbasov M."/>
            <person name="Kaur K."/>
            <person name="Hamwieh A."/>
            <person name="Solovyev V."/>
            <person name="Salamov A."/>
            <person name="Braich B."/>
            <person name="Kosarev P."/>
            <person name="Mahmoud A."/>
            <person name="Hajiyev E."/>
            <person name="Babayeva S."/>
            <person name="Izzatullayeva V."/>
            <person name="Mammadov A."/>
            <person name="Mammadov A."/>
            <person name="Sharifova S."/>
            <person name="Ojaghi J."/>
            <person name="Eynullazada K."/>
            <person name="Bayramov B."/>
            <person name="Abdulazimova A."/>
            <person name="Shahmuradov I."/>
        </authorList>
    </citation>
    <scope>NUCLEOTIDE SEQUENCE [LARGE SCALE GENOMIC DNA]</scope>
    <source>
        <strain evidence="2">cv. AG2017</strain>
        <tissue evidence="1">Leaf</tissue>
    </source>
</reference>
<organism evidence="1 2">
    <name type="scientific">Punica granatum</name>
    <name type="common">Pomegranate</name>
    <dbReference type="NCBI Taxonomy" id="22663"/>
    <lineage>
        <taxon>Eukaryota</taxon>
        <taxon>Viridiplantae</taxon>
        <taxon>Streptophyta</taxon>
        <taxon>Embryophyta</taxon>
        <taxon>Tracheophyta</taxon>
        <taxon>Spermatophyta</taxon>
        <taxon>Magnoliopsida</taxon>
        <taxon>eudicotyledons</taxon>
        <taxon>Gunneridae</taxon>
        <taxon>Pentapetalae</taxon>
        <taxon>rosids</taxon>
        <taxon>malvids</taxon>
        <taxon>Myrtales</taxon>
        <taxon>Lythraceae</taxon>
        <taxon>Punica</taxon>
    </lineage>
</organism>
<dbReference type="InterPro" id="IPR050747">
    <property type="entry name" value="Mitochondrial_chaperone_BCS1"/>
</dbReference>
<accession>A0A2I0JGF2</accession>
<dbReference type="AlphaFoldDB" id="A0A2I0JGF2"/>
<dbReference type="GO" id="GO:0005524">
    <property type="term" value="F:ATP binding"/>
    <property type="evidence" value="ECO:0007669"/>
    <property type="project" value="UniProtKB-KW"/>
</dbReference>
<protein>
    <submittedName>
        <fullName evidence="1">Uncharacterized protein</fullName>
    </submittedName>
</protein>
<keyword evidence="2" id="KW-1185">Reference proteome</keyword>